<dbReference type="InterPro" id="IPR000623">
    <property type="entry name" value="Shikimate_kinase/TSH1"/>
</dbReference>
<gene>
    <name evidence="7" type="primary">aroK</name>
    <name evidence="8" type="ORF">EOE18_15635</name>
</gene>
<comment type="subunit">
    <text evidence="7">Monomer.</text>
</comment>
<evidence type="ECO:0000256" key="3">
    <source>
        <dbReference type="ARBA" id="ARBA00022741"/>
    </source>
</evidence>
<proteinExistence type="inferred from homology"/>
<evidence type="ECO:0000256" key="6">
    <source>
        <dbReference type="ARBA" id="ARBA00023141"/>
    </source>
</evidence>
<dbReference type="Proteomes" id="UP000282837">
    <property type="component" value="Unassembled WGS sequence"/>
</dbReference>
<organism evidence="8 9">
    <name type="scientific">Novosphingobium umbonatum</name>
    <dbReference type="NCBI Taxonomy" id="1908524"/>
    <lineage>
        <taxon>Bacteria</taxon>
        <taxon>Pseudomonadati</taxon>
        <taxon>Pseudomonadota</taxon>
        <taxon>Alphaproteobacteria</taxon>
        <taxon>Sphingomonadales</taxon>
        <taxon>Sphingomonadaceae</taxon>
        <taxon>Novosphingobium</taxon>
    </lineage>
</organism>
<dbReference type="CDD" id="cd00464">
    <property type="entry name" value="SK"/>
    <property type="match status" value="1"/>
</dbReference>
<dbReference type="PANTHER" id="PTHR21087:SF16">
    <property type="entry name" value="SHIKIMATE KINASE 1, CHLOROPLASTIC"/>
    <property type="match status" value="1"/>
</dbReference>
<feature type="binding site" evidence="7">
    <location>
        <position position="177"/>
    </location>
    <ligand>
        <name>ATP</name>
        <dbReference type="ChEBI" id="CHEBI:30616"/>
    </ligand>
</feature>
<feature type="binding site" evidence="7">
    <location>
        <position position="139"/>
    </location>
    <ligand>
        <name>substrate</name>
    </ligand>
</feature>
<accession>A0A3S2X1W1</accession>
<protein>
    <recommendedName>
        <fullName evidence="7">Shikimate kinase</fullName>
        <shortName evidence="7">SK</shortName>
        <ecNumber evidence="7">2.7.1.71</ecNumber>
    </recommendedName>
</protein>
<keyword evidence="4 7" id="KW-0418">Kinase</keyword>
<keyword evidence="7" id="KW-0963">Cytoplasm</keyword>
<reference evidence="8 9" key="1">
    <citation type="submission" date="2019-01" db="EMBL/GenBank/DDBJ databases">
        <authorList>
            <person name="Chen W.-M."/>
        </authorList>
    </citation>
    <scope>NUCLEOTIDE SEQUENCE [LARGE SCALE GENOMIC DNA]</scope>
    <source>
        <strain evidence="8 9">FSY-9</strain>
    </source>
</reference>
<dbReference type="PANTHER" id="PTHR21087">
    <property type="entry name" value="SHIKIMATE KINASE"/>
    <property type="match status" value="1"/>
</dbReference>
<evidence type="ECO:0000256" key="5">
    <source>
        <dbReference type="ARBA" id="ARBA00022840"/>
    </source>
</evidence>
<feature type="binding site" evidence="7">
    <location>
        <begin position="53"/>
        <end position="58"/>
    </location>
    <ligand>
        <name>ATP</name>
        <dbReference type="ChEBI" id="CHEBI:30616"/>
    </ligand>
</feature>
<comment type="pathway">
    <text evidence="7">Metabolic intermediate biosynthesis; chorismate biosynthesis; chorismate from D-erythrose 4-phosphate and phosphoenolpyruvate: step 5/7.</text>
</comment>
<evidence type="ECO:0000256" key="2">
    <source>
        <dbReference type="ARBA" id="ARBA00022679"/>
    </source>
</evidence>
<comment type="similarity">
    <text evidence="7">Belongs to the shikimate kinase family.</text>
</comment>
<dbReference type="GO" id="GO:0009073">
    <property type="term" value="P:aromatic amino acid family biosynthetic process"/>
    <property type="evidence" value="ECO:0007669"/>
    <property type="project" value="UniProtKB-KW"/>
</dbReference>
<comment type="catalytic activity">
    <reaction evidence="7">
        <text>shikimate + ATP = 3-phosphoshikimate + ADP + H(+)</text>
        <dbReference type="Rhea" id="RHEA:13121"/>
        <dbReference type="ChEBI" id="CHEBI:15378"/>
        <dbReference type="ChEBI" id="CHEBI:30616"/>
        <dbReference type="ChEBI" id="CHEBI:36208"/>
        <dbReference type="ChEBI" id="CHEBI:145989"/>
        <dbReference type="ChEBI" id="CHEBI:456216"/>
        <dbReference type="EC" id="2.7.1.71"/>
    </reaction>
</comment>
<dbReference type="NCBIfam" id="NF010552">
    <property type="entry name" value="PRK13946.1"/>
    <property type="match status" value="1"/>
</dbReference>
<dbReference type="GO" id="GO:0008652">
    <property type="term" value="P:amino acid biosynthetic process"/>
    <property type="evidence" value="ECO:0007669"/>
    <property type="project" value="UniProtKB-KW"/>
</dbReference>
<dbReference type="HAMAP" id="MF_00109">
    <property type="entry name" value="Shikimate_kinase"/>
    <property type="match status" value="1"/>
</dbReference>
<evidence type="ECO:0000256" key="7">
    <source>
        <dbReference type="HAMAP-Rule" id="MF_00109"/>
    </source>
</evidence>
<dbReference type="GO" id="GO:0005829">
    <property type="term" value="C:cytosol"/>
    <property type="evidence" value="ECO:0007669"/>
    <property type="project" value="TreeGrafter"/>
</dbReference>
<comment type="subcellular location">
    <subcellularLocation>
        <location evidence="7">Cytoplasm</location>
    </subcellularLocation>
</comment>
<evidence type="ECO:0000256" key="1">
    <source>
        <dbReference type="ARBA" id="ARBA00022605"/>
    </source>
</evidence>
<dbReference type="InterPro" id="IPR027417">
    <property type="entry name" value="P-loop_NTPase"/>
</dbReference>
<dbReference type="SUPFAM" id="SSF52540">
    <property type="entry name" value="P-loop containing nucleoside triphosphate hydrolases"/>
    <property type="match status" value="1"/>
</dbReference>
<comment type="caution">
    <text evidence="7">Lacks conserved residue(s) required for the propagation of feature annotation.</text>
</comment>
<keyword evidence="5 7" id="KW-0067">ATP-binding</keyword>
<dbReference type="GO" id="GO:0005524">
    <property type="term" value="F:ATP binding"/>
    <property type="evidence" value="ECO:0007669"/>
    <property type="project" value="UniProtKB-UniRule"/>
</dbReference>
<comment type="function">
    <text evidence="7">Catalyzes the specific phosphorylation of the 3-hydroxyl group of shikimic acid using ATP as a cosubstrate.</text>
</comment>
<evidence type="ECO:0000256" key="4">
    <source>
        <dbReference type="ARBA" id="ARBA00022777"/>
    </source>
</evidence>
<dbReference type="GO" id="GO:0009423">
    <property type="term" value="P:chorismate biosynthetic process"/>
    <property type="evidence" value="ECO:0007669"/>
    <property type="project" value="UniProtKB-UniRule"/>
</dbReference>
<dbReference type="GO" id="GO:0004765">
    <property type="term" value="F:shikimate kinase activity"/>
    <property type="evidence" value="ECO:0007669"/>
    <property type="project" value="UniProtKB-UniRule"/>
</dbReference>
<dbReference type="AlphaFoldDB" id="A0A3S2X1W1"/>
<feature type="binding site" evidence="7">
    <location>
        <position position="99"/>
    </location>
    <ligand>
        <name>substrate</name>
    </ligand>
</feature>
<feature type="binding site" evidence="7">
    <location>
        <position position="75"/>
    </location>
    <ligand>
        <name>substrate</name>
    </ligand>
</feature>
<name>A0A3S2X1W1_9SPHN</name>
<dbReference type="EMBL" id="SACO01000014">
    <property type="protein sequence ID" value="RVU03547.1"/>
    <property type="molecule type" value="Genomic_DNA"/>
</dbReference>
<feature type="binding site" evidence="7">
    <location>
        <position position="196"/>
    </location>
    <ligand>
        <name>substrate</name>
    </ligand>
</feature>
<keyword evidence="7" id="KW-0460">Magnesium</keyword>
<dbReference type="Pfam" id="PF01202">
    <property type="entry name" value="SKI"/>
    <property type="match status" value="2"/>
</dbReference>
<keyword evidence="6 7" id="KW-0057">Aromatic amino acid biosynthesis</keyword>
<keyword evidence="3 7" id="KW-0547">Nucleotide-binding</keyword>
<dbReference type="GO" id="GO:0000287">
    <property type="term" value="F:magnesium ion binding"/>
    <property type="evidence" value="ECO:0007669"/>
    <property type="project" value="UniProtKB-UniRule"/>
</dbReference>
<keyword evidence="2 7" id="KW-0808">Transferase</keyword>
<keyword evidence="9" id="KW-1185">Reference proteome</keyword>
<evidence type="ECO:0000313" key="9">
    <source>
        <dbReference type="Proteomes" id="UP000282837"/>
    </source>
</evidence>
<dbReference type="InterPro" id="IPR031322">
    <property type="entry name" value="Shikimate/glucono_kinase"/>
</dbReference>
<keyword evidence="1 7" id="KW-0028">Amino-acid biosynthesis</keyword>
<feature type="binding site" evidence="7">
    <location>
        <position position="57"/>
    </location>
    <ligand>
        <name>Mg(2+)</name>
        <dbReference type="ChEBI" id="CHEBI:18420"/>
    </ligand>
</feature>
<dbReference type="Gene3D" id="3.40.50.300">
    <property type="entry name" value="P-loop containing nucleotide triphosphate hydrolases"/>
    <property type="match status" value="1"/>
</dbReference>
<dbReference type="UniPathway" id="UPA00053">
    <property type="reaction ID" value="UER00088"/>
</dbReference>
<comment type="cofactor">
    <cofactor evidence="7">
        <name>Mg(2+)</name>
        <dbReference type="ChEBI" id="CHEBI:18420"/>
    </cofactor>
    <text evidence="7">Binds 1 Mg(2+) ion per subunit.</text>
</comment>
<dbReference type="EC" id="2.7.1.71" evidence="7"/>
<dbReference type="OrthoDB" id="9800332at2"/>
<evidence type="ECO:0000313" key="8">
    <source>
        <dbReference type="EMBL" id="RVU03547.1"/>
    </source>
</evidence>
<dbReference type="PRINTS" id="PR01100">
    <property type="entry name" value="SHIKIMTKNASE"/>
</dbReference>
<keyword evidence="7" id="KW-0479">Metal-binding</keyword>
<sequence length="241" mass="26190">MPALAPPVSKTIGRRAMDEEHTLSEAARQADQARLEAVIARLDRPIVLVGMMGVGKSSLGKRLAAALGVAFIDADDEIERAAQMSIPDIFSTYGETFFRDGERRVIARLLGVAEPAAKGLSLPPVLSSRPEVKVIATGGGAFVNDATRSLILARSIAVWLDAELDTLVERTARKGNRPLLRQGNPREILSNLKSSREPFYAQAPIKVMSRQAPHAKTLSCLMEAIEAWLDEHHISLPTHES</sequence>
<comment type="caution">
    <text evidence="8">The sequence shown here is derived from an EMBL/GenBank/DDBJ whole genome shotgun (WGS) entry which is preliminary data.</text>
</comment>